<protein>
    <submittedName>
        <fullName evidence="1">ABC-type polysaccharide/polyol phosphate transport system, ATPase component</fullName>
    </submittedName>
</protein>
<dbReference type="EMBL" id="AZMM01014789">
    <property type="protein sequence ID" value="ETJ30698.1"/>
    <property type="molecule type" value="Genomic_DNA"/>
</dbReference>
<reference evidence="1" key="1">
    <citation type="submission" date="2013-12" db="EMBL/GenBank/DDBJ databases">
        <title>A Varibaculum cambriense genome reconstructed from a premature infant gut community with otherwise low bacterial novelty that shifts toward anaerobic metabolism during the third week of life.</title>
        <authorList>
            <person name="Brown C.T."/>
            <person name="Sharon I."/>
            <person name="Thomas B.C."/>
            <person name="Castelle C.J."/>
            <person name="Morowitz M.J."/>
            <person name="Banfield J.F."/>
        </authorList>
    </citation>
    <scope>NUCLEOTIDE SEQUENCE</scope>
</reference>
<dbReference type="AlphaFoldDB" id="W1XK03"/>
<organism evidence="1">
    <name type="scientific">human gut metagenome</name>
    <dbReference type="NCBI Taxonomy" id="408170"/>
    <lineage>
        <taxon>unclassified sequences</taxon>
        <taxon>metagenomes</taxon>
        <taxon>organismal metagenomes</taxon>
    </lineage>
</organism>
<evidence type="ECO:0000313" key="1">
    <source>
        <dbReference type="EMBL" id="ETJ30698.1"/>
    </source>
</evidence>
<name>W1XK03_9ZZZZ</name>
<feature type="non-terminal residue" evidence="1">
    <location>
        <position position="76"/>
    </location>
</feature>
<gene>
    <name evidence="1" type="ORF">Q604_UNBC14789G0002</name>
</gene>
<sequence length="76" mass="8444">MKNTVIKVENLHKRYKLGVIGAKTLQQALQSYIALKLNKEDPNSKIGAKKAVNGEFWALKGLNFEVYEGEILGIIG</sequence>
<proteinExistence type="predicted"/>
<comment type="caution">
    <text evidence="1">The sequence shown here is derived from an EMBL/GenBank/DDBJ whole genome shotgun (WGS) entry which is preliminary data.</text>
</comment>
<accession>W1XK03</accession>